<reference evidence="9" key="1">
    <citation type="submission" date="2022-11" db="UniProtKB">
        <authorList>
            <consortium name="EnsemblMetazoa"/>
        </authorList>
    </citation>
    <scope>IDENTIFICATION</scope>
</reference>
<feature type="domain" description="Reverse transcriptase RNase H-like" evidence="8">
    <location>
        <begin position="6"/>
        <end position="50"/>
    </location>
</feature>
<evidence type="ECO:0000313" key="9">
    <source>
        <dbReference type="EnsemblMetazoa" id="XP_038050886.1"/>
    </source>
</evidence>
<evidence type="ECO:0000256" key="6">
    <source>
        <dbReference type="ARBA" id="ARBA00022918"/>
    </source>
</evidence>
<dbReference type="SUPFAM" id="SSF56672">
    <property type="entry name" value="DNA/RNA polymerases"/>
    <property type="match status" value="1"/>
</dbReference>
<evidence type="ECO:0000256" key="7">
    <source>
        <dbReference type="SAM" id="MobiDB-lite"/>
    </source>
</evidence>
<dbReference type="EnsemblMetazoa" id="XM_038194958.1">
    <property type="protein sequence ID" value="XP_038050886.1"/>
    <property type="gene ID" value="LOC119724036"/>
</dbReference>
<accession>A0A913ZIK4</accession>
<dbReference type="InterPro" id="IPR043502">
    <property type="entry name" value="DNA/RNA_pol_sf"/>
</dbReference>
<dbReference type="InterPro" id="IPR050951">
    <property type="entry name" value="Retrovirus_Pol_polyprotein"/>
</dbReference>
<keyword evidence="4" id="KW-0255">Endonuclease</keyword>
<dbReference type="RefSeq" id="XP_038050886.1">
    <property type="nucleotide sequence ID" value="XM_038194958.1"/>
</dbReference>
<feature type="compositionally biased region" description="Polar residues" evidence="7">
    <location>
        <begin position="174"/>
        <end position="187"/>
    </location>
</feature>
<dbReference type="GeneID" id="119724036"/>
<name>A0A913ZIK4_PATMI</name>
<evidence type="ECO:0000256" key="3">
    <source>
        <dbReference type="ARBA" id="ARBA00022722"/>
    </source>
</evidence>
<dbReference type="GO" id="GO:0004519">
    <property type="term" value="F:endonuclease activity"/>
    <property type="evidence" value="ECO:0007669"/>
    <property type="project" value="UniProtKB-KW"/>
</dbReference>
<evidence type="ECO:0000256" key="4">
    <source>
        <dbReference type="ARBA" id="ARBA00022759"/>
    </source>
</evidence>
<dbReference type="GO" id="GO:0016787">
    <property type="term" value="F:hydrolase activity"/>
    <property type="evidence" value="ECO:0007669"/>
    <property type="project" value="UniProtKB-KW"/>
</dbReference>
<protein>
    <recommendedName>
        <fullName evidence="8">Reverse transcriptase RNase H-like domain-containing protein</fullName>
    </recommendedName>
</protein>
<evidence type="ECO:0000313" key="10">
    <source>
        <dbReference type="Proteomes" id="UP000887568"/>
    </source>
</evidence>
<keyword evidence="5" id="KW-0378">Hydrolase</keyword>
<keyword evidence="6" id="KW-0695">RNA-directed DNA polymerase</keyword>
<dbReference type="InterPro" id="IPR041373">
    <property type="entry name" value="RT_RNaseH"/>
</dbReference>
<dbReference type="PANTHER" id="PTHR37984:SF5">
    <property type="entry name" value="PROTEIN NYNRIN-LIKE"/>
    <property type="match status" value="1"/>
</dbReference>
<feature type="region of interest" description="Disordered" evidence="7">
    <location>
        <begin position="162"/>
        <end position="187"/>
    </location>
</feature>
<dbReference type="OrthoDB" id="4369127at2759"/>
<dbReference type="GO" id="GO:0003964">
    <property type="term" value="F:RNA-directed DNA polymerase activity"/>
    <property type="evidence" value="ECO:0007669"/>
    <property type="project" value="UniProtKB-KW"/>
</dbReference>
<dbReference type="PANTHER" id="PTHR37984">
    <property type="entry name" value="PROTEIN CBG26694"/>
    <property type="match status" value="1"/>
</dbReference>
<keyword evidence="3" id="KW-0540">Nuclease</keyword>
<organism evidence="9 10">
    <name type="scientific">Patiria miniata</name>
    <name type="common">Bat star</name>
    <name type="synonym">Asterina miniata</name>
    <dbReference type="NCBI Taxonomy" id="46514"/>
    <lineage>
        <taxon>Eukaryota</taxon>
        <taxon>Metazoa</taxon>
        <taxon>Echinodermata</taxon>
        <taxon>Eleutherozoa</taxon>
        <taxon>Asterozoa</taxon>
        <taxon>Asteroidea</taxon>
        <taxon>Valvatacea</taxon>
        <taxon>Valvatida</taxon>
        <taxon>Asterinidae</taxon>
        <taxon>Patiria</taxon>
    </lineage>
</organism>
<sequence length="187" mass="21130">MKWAITDKFRDYLLGNQFTVLTDNNPLLYVTTSAKLDATGQRWIAALSQFNFTVKYKPGKSNEAADALSRKPHSDTSRTLLTFQKDAITIPPHIVQAICNSHPLEPNLFVQPPVARCEVTTESHMPGPTNDLPRLSKKDIISAQRSDHNVARVIHYTWRRAESQPEKREVANSLDVSSVYDNGQRSR</sequence>
<evidence type="ECO:0000259" key="8">
    <source>
        <dbReference type="Pfam" id="PF17917"/>
    </source>
</evidence>
<evidence type="ECO:0000256" key="1">
    <source>
        <dbReference type="ARBA" id="ARBA00022679"/>
    </source>
</evidence>
<dbReference type="Pfam" id="PF17917">
    <property type="entry name" value="RT_RNaseH"/>
    <property type="match status" value="1"/>
</dbReference>
<keyword evidence="2" id="KW-0548">Nucleotidyltransferase</keyword>
<dbReference type="AlphaFoldDB" id="A0A913ZIK4"/>
<dbReference type="Proteomes" id="UP000887568">
    <property type="component" value="Unplaced"/>
</dbReference>
<proteinExistence type="predicted"/>
<keyword evidence="1" id="KW-0808">Transferase</keyword>
<evidence type="ECO:0000256" key="2">
    <source>
        <dbReference type="ARBA" id="ARBA00022695"/>
    </source>
</evidence>
<evidence type="ECO:0000256" key="5">
    <source>
        <dbReference type="ARBA" id="ARBA00022801"/>
    </source>
</evidence>
<keyword evidence="10" id="KW-1185">Reference proteome</keyword>